<proteinExistence type="predicted"/>
<evidence type="ECO:0000313" key="2">
    <source>
        <dbReference type="Proteomes" id="UP000680206"/>
    </source>
</evidence>
<dbReference type="SUPFAM" id="SSF53474">
    <property type="entry name" value="alpha/beta-Hydrolases"/>
    <property type="match status" value="1"/>
</dbReference>
<keyword evidence="2" id="KW-1185">Reference proteome</keyword>
<comment type="caution">
    <text evidence="1">The sequence shown here is derived from an EMBL/GenBank/DDBJ whole genome shotgun (WGS) entry which is preliminary data.</text>
</comment>
<reference evidence="1 2" key="1">
    <citation type="submission" date="2021-03" db="EMBL/GenBank/DDBJ databases">
        <title>Actinomadura violae sp. nov., isolated from lichen in Thailand.</title>
        <authorList>
            <person name="Kanchanasin P."/>
            <person name="Saeng-In P."/>
            <person name="Phongsopitanun W."/>
            <person name="Yuki M."/>
            <person name="Kudo T."/>
            <person name="Ohkuma M."/>
            <person name="Tanasupawat S."/>
        </authorList>
    </citation>
    <scope>NUCLEOTIDE SEQUENCE [LARGE SCALE GENOMIC DNA]</scope>
    <source>
        <strain evidence="1 2">LCR2-06</strain>
    </source>
</reference>
<sequence>MEGLAARRTVVGVAGIPAGHLPFAERPEQWLKIIVDFLDRPAAAR</sequence>
<dbReference type="RefSeq" id="WP_208237943.1">
    <property type="nucleotide sequence ID" value="NZ_JAGEPF010000004.1"/>
</dbReference>
<dbReference type="InterPro" id="IPR029058">
    <property type="entry name" value="AB_hydrolase_fold"/>
</dbReference>
<dbReference type="EMBL" id="JAGEPF010000004">
    <property type="protein sequence ID" value="MBO2457178.1"/>
    <property type="molecule type" value="Genomic_DNA"/>
</dbReference>
<organism evidence="1 2">
    <name type="scientific">Actinomadura violacea</name>
    <dbReference type="NCBI Taxonomy" id="2819934"/>
    <lineage>
        <taxon>Bacteria</taxon>
        <taxon>Bacillati</taxon>
        <taxon>Actinomycetota</taxon>
        <taxon>Actinomycetes</taxon>
        <taxon>Streptosporangiales</taxon>
        <taxon>Thermomonosporaceae</taxon>
        <taxon>Actinomadura</taxon>
    </lineage>
</organism>
<dbReference type="Proteomes" id="UP000680206">
    <property type="component" value="Unassembled WGS sequence"/>
</dbReference>
<protein>
    <recommendedName>
        <fullName evidence="3">Alpha/beta hydrolase</fullName>
    </recommendedName>
</protein>
<evidence type="ECO:0008006" key="3">
    <source>
        <dbReference type="Google" id="ProtNLM"/>
    </source>
</evidence>
<accession>A0ABS3RLF1</accession>
<gene>
    <name evidence="1" type="ORF">J4709_06295</name>
</gene>
<name>A0ABS3RLF1_9ACTN</name>
<evidence type="ECO:0000313" key="1">
    <source>
        <dbReference type="EMBL" id="MBO2457178.1"/>
    </source>
</evidence>